<dbReference type="InterPro" id="IPR011991">
    <property type="entry name" value="ArsR-like_HTH"/>
</dbReference>
<evidence type="ECO:0000256" key="3">
    <source>
        <dbReference type="ARBA" id="ARBA00023163"/>
    </source>
</evidence>
<feature type="domain" description="HTH arsR-type" evidence="4">
    <location>
        <begin position="1"/>
        <end position="95"/>
    </location>
</feature>
<dbReference type="AlphaFoldDB" id="A0A562T9E5"/>
<protein>
    <submittedName>
        <fullName evidence="5">Transcriptional regulator, ArsR family</fullName>
    </submittedName>
</protein>
<dbReference type="InterPro" id="IPR036390">
    <property type="entry name" value="WH_DNA-bd_sf"/>
</dbReference>
<accession>A0A562T9E5</accession>
<dbReference type="PROSITE" id="PS50987">
    <property type="entry name" value="HTH_ARSR_2"/>
    <property type="match status" value="1"/>
</dbReference>
<dbReference type="PRINTS" id="PR00778">
    <property type="entry name" value="HTHARSR"/>
</dbReference>
<dbReference type="PANTHER" id="PTHR43132:SF2">
    <property type="entry name" value="ARSENICAL RESISTANCE OPERON REPRESSOR ARSR-RELATED"/>
    <property type="match status" value="1"/>
</dbReference>
<name>A0A562T9E5_9HYPH</name>
<dbReference type="OrthoDB" id="9804742at2"/>
<dbReference type="EMBL" id="VLLF01000002">
    <property type="protein sequence ID" value="TWI90175.1"/>
    <property type="molecule type" value="Genomic_DNA"/>
</dbReference>
<dbReference type="PANTHER" id="PTHR43132">
    <property type="entry name" value="ARSENICAL RESISTANCE OPERON REPRESSOR ARSR-RELATED"/>
    <property type="match status" value="1"/>
</dbReference>
<dbReference type="InterPro" id="IPR036388">
    <property type="entry name" value="WH-like_DNA-bd_sf"/>
</dbReference>
<dbReference type="SUPFAM" id="SSF46785">
    <property type="entry name" value="Winged helix' DNA-binding domain"/>
    <property type="match status" value="1"/>
</dbReference>
<keyword evidence="2" id="KW-0238">DNA-binding</keyword>
<evidence type="ECO:0000256" key="2">
    <source>
        <dbReference type="ARBA" id="ARBA00023125"/>
    </source>
</evidence>
<evidence type="ECO:0000313" key="6">
    <source>
        <dbReference type="Proteomes" id="UP000320593"/>
    </source>
</evidence>
<dbReference type="Gene3D" id="1.10.10.10">
    <property type="entry name" value="Winged helix-like DNA-binding domain superfamily/Winged helix DNA-binding domain"/>
    <property type="match status" value="1"/>
</dbReference>
<reference evidence="5 6" key="1">
    <citation type="submission" date="2019-07" db="EMBL/GenBank/DDBJ databases">
        <title>Genomic Encyclopedia of Archaeal and Bacterial Type Strains, Phase II (KMG-II): from individual species to whole genera.</title>
        <authorList>
            <person name="Goeker M."/>
        </authorList>
    </citation>
    <scope>NUCLEOTIDE SEQUENCE [LARGE SCALE GENOMIC DNA]</scope>
    <source>
        <strain evidence="5 6">ATCC BAA-252</strain>
    </source>
</reference>
<dbReference type="GO" id="GO:0003677">
    <property type="term" value="F:DNA binding"/>
    <property type="evidence" value="ECO:0007669"/>
    <property type="project" value="UniProtKB-KW"/>
</dbReference>
<dbReference type="Proteomes" id="UP000320593">
    <property type="component" value="Unassembled WGS sequence"/>
</dbReference>
<dbReference type="GO" id="GO:0003700">
    <property type="term" value="F:DNA-binding transcription factor activity"/>
    <property type="evidence" value="ECO:0007669"/>
    <property type="project" value="InterPro"/>
</dbReference>
<dbReference type="SMART" id="SM00418">
    <property type="entry name" value="HTH_ARSR"/>
    <property type="match status" value="1"/>
</dbReference>
<sequence length="114" mass="12632">MDDDLAISALAALAQKDRLATFRLLVSAGEQGLPSGQIAERLNIQPTRMSFHLSALERAGLLRTHRDGRRIFYAVSYAVMKDLLEFLTKDCCSGHPEICCDLGPQHTETMATRL</sequence>
<comment type="caution">
    <text evidence="5">The sequence shown here is derived from an EMBL/GenBank/DDBJ whole genome shotgun (WGS) entry which is preliminary data.</text>
</comment>
<dbReference type="RefSeq" id="WP_145341205.1">
    <property type="nucleotide sequence ID" value="NZ_SMLY01000086.1"/>
</dbReference>
<evidence type="ECO:0000259" key="4">
    <source>
        <dbReference type="PROSITE" id="PS50987"/>
    </source>
</evidence>
<keyword evidence="6" id="KW-1185">Reference proteome</keyword>
<dbReference type="InterPro" id="IPR001845">
    <property type="entry name" value="HTH_ArsR_DNA-bd_dom"/>
</dbReference>
<keyword evidence="1" id="KW-0805">Transcription regulation</keyword>
<dbReference type="NCBIfam" id="NF033788">
    <property type="entry name" value="HTH_metalloreg"/>
    <property type="match status" value="1"/>
</dbReference>
<evidence type="ECO:0000313" key="5">
    <source>
        <dbReference type="EMBL" id="TWI90175.1"/>
    </source>
</evidence>
<dbReference type="CDD" id="cd00090">
    <property type="entry name" value="HTH_ARSR"/>
    <property type="match status" value="1"/>
</dbReference>
<gene>
    <name evidence="5" type="ORF">JM93_01152</name>
</gene>
<proteinExistence type="predicted"/>
<dbReference type="Pfam" id="PF12840">
    <property type="entry name" value="HTH_20"/>
    <property type="match status" value="1"/>
</dbReference>
<organism evidence="5 6">
    <name type="scientific">Roseibium hamelinense</name>
    <dbReference type="NCBI Taxonomy" id="150831"/>
    <lineage>
        <taxon>Bacteria</taxon>
        <taxon>Pseudomonadati</taxon>
        <taxon>Pseudomonadota</taxon>
        <taxon>Alphaproteobacteria</taxon>
        <taxon>Hyphomicrobiales</taxon>
        <taxon>Stappiaceae</taxon>
        <taxon>Roseibium</taxon>
    </lineage>
</organism>
<dbReference type="InterPro" id="IPR051011">
    <property type="entry name" value="Metal_resp_trans_reg"/>
</dbReference>
<keyword evidence="3" id="KW-0804">Transcription</keyword>
<evidence type="ECO:0000256" key="1">
    <source>
        <dbReference type="ARBA" id="ARBA00023015"/>
    </source>
</evidence>